<feature type="region of interest" description="Disordered" evidence="1">
    <location>
        <begin position="130"/>
        <end position="189"/>
    </location>
</feature>
<sequence length="280" mass="29569">MQAFSNTAGLELLAMLQHAPPTARPQHAPPQQQPHHLPRQAAPPKPAQPTANAMPAVFPAPSDQDHGAGENSAGLHLMSLLGISGAGPTGAPSAQQQPQPKQAQQPHVQSDEPEEEQIVFGGFFAKQQAASRPPVVPAAVPSPVKKDNVAPSPALFRSRGQRPATGEVSTIRKVNARGPTVRLAKGPDGTIGFHAGRMAAGLPVVYIGTPSTRSTSPPSPRRSLDANEGMRGASAKKNNRKNEPFHRTPQQHAHRSPLKSCGNTGRNDGSHWRPTQPVFA</sequence>
<reference evidence="2" key="1">
    <citation type="submission" date="2021-01" db="EMBL/GenBank/DDBJ databases">
        <authorList>
            <person name="Corre E."/>
            <person name="Pelletier E."/>
            <person name="Niang G."/>
            <person name="Scheremetjew M."/>
            <person name="Finn R."/>
            <person name="Kale V."/>
            <person name="Holt S."/>
            <person name="Cochrane G."/>
            <person name="Meng A."/>
            <person name="Brown T."/>
            <person name="Cohen L."/>
        </authorList>
    </citation>
    <scope>NUCLEOTIDE SEQUENCE</scope>
    <source>
        <strain evidence="2">CCMP722</strain>
    </source>
</reference>
<feature type="compositionally biased region" description="Low complexity" evidence="1">
    <location>
        <begin position="130"/>
        <end position="143"/>
    </location>
</feature>
<feature type="region of interest" description="Disordered" evidence="1">
    <location>
        <begin position="18"/>
        <end position="116"/>
    </location>
</feature>
<proteinExistence type="predicted"/>
<feature type="region of interest" description="Disordered" evidence="1">
    <location>
        <begin position="207"/>
        <end position="280"/>
    </location>
</feature>
<organism evidence="2">
    <name type="scientific">Pyramimonas obovata</name>
    <dbReference type="NCBI Taxonomy" id="1411642"/>
    <lineage>
        <taxon>Eukaryota</taxon>
        <taxon>Viridiplantae</taxon>
        <taxon>Chlorophyta</taxon>
        <taxon>Pyramimonadophyceae</taxon>
        <taxon>Pyramimonadales</taxon>
        <taxon>Pyramimonadaceae</taxon>
        <taxon>Pyramimonas</taxon>
        <taxon>Pyramimonas incertae sedis</taxon>
    </lineage>
</organism>
<evidence type="ECO:0000256" key="1">
    <source>
        <dbReference type="SAM" id="MobiDB-lite"/>
    </source>
</evidence>
<dbReference type="EMBL" id="HBFA01038707">
    <property type="protein sequence ID" value="CAD8689956.1"/>
    <property type="molecule type" value="Transcribed_RNA"/>
</dbReference>
<dbReference type="AlphaFoldDB" id="A0A7S0RWU1"/>
<feature type="compositionally biased region" description="Low complexity" evidence="1">
    <location>
        <begin position="89"/>
        <end position="106"/>
    </location>
</feature>
<gene>
    <name evidence="2" type="ORF">POBO1169_LOCUS19361</name>
</gene>
<evidence type="ECO:0000313" key="2">
    <source>
        <dbReference type="EMBL" id="CAD8689956.1"/>
    </source>
</evidence>
<accession>A0A7S0RWU1</accession>
<name>A0A7S0RWU1_9CHLO</name>
<protein>
    <submittedName>
        <fullName evidence="2">Uncharacterized protein</fullName>
    </submittedName>
</protein>